<dbReference type="Proteomes" id="UP000240481">
    <property type="component" value="Unassembled WGS sequence"/>
</dbReference>
<keyword evidence="1" id="KW-0472">Membrane</keyword>
<dbReference type="Pfam" id="PF00873">
    <property type="entry name" value="ACR_tran"/>
    <property type="match status" value="1"/>
</dbReference>
<feature type="transmembrane region" description="Helical" evidence="1">
    <location>
        <begin position="998"/>
        <end position="1021"/>
    </location>
</feature>
<dbReference type="GO" id="GO:0005886">
    <property type="term" value="C:plasma membrane"/>
    <property type="evidence" value="ECO:0007669"/>
    <property type="project" value="TreeGrafter"/>
</dbReference>
<dbReference type="Gene3D" id="3.30.2090.10">
    <property type="entry name" value="Multidrug efflux transporter AcrB TolC docking domain, DN and DC subdomains"/>
    <property type="match status" value="2"/>
</dbReference>
<dbReference type="SUPFAM" id="SSF82714">
    <property type="entry name" value="Multidrug efflux transporter AcrB TolC docking domain, DN and DC subdomains"/>
    <property type="match status" value="2"/>
</dbReference>
<feature type="transmembrane region" description="Helical" evidence="1">
    <location>
        <begin position="924"/>
        <end position="946"/>
    </location>
</feature>
<dbReference type="Gene3D" id="1.20.1640.10">
    <property type="entry name" value="Multidrug efflux transporter AcrB transmembrane domain"/>
    <property type="match status" value="2"/>
</dbReference>
<dbReference type="InterPro" id="IPR027463">
    <property type="entry name" value="AcrB_DN_DC_subdom"/>
</dbReference>
<comment type="caution">
    <text evidence="2">The sequence shown here is derived from an EMBL/GenBank/DDBJ whole genome shotgun (WGS) entry which is preliminary data.</text>
</comment>
<feature type="transmembrane region" description="Helical" evidence="1">
    <location>
        <begin position="973"/>
        <end position="992"/>
    </location>
</feature>
<sequence length="1041" mass="113276">MFSIINNTRLLILAVALLVVSGLSALNTLPRAEDPIIKNRHASVITHYPGATAERVEALITEKLETALRQLDEIKDLTSVSRPGISVITIELKDEITDSDPVWSRARDKLSDAEHLLPKGASRPDLDSDHTYAFTAITALTWRGKSEPDLLTMRRYATELGNRLRNLSGTEFVDEYGMPDEEILVSMDPVATSALGRSAVSISNAIAGADAKNAAGELVNSHNRFSLEVADALNSVDRIKRVPIAVDDNGHVIRLEDIADVERTAATPPAQLAYIHGQPAVIVAARMQPHLRVDSWTNRVRHFLDSYQQEIPSNIKVNLIFEQQSYTDNRLSDLTESLLLGFSIILVVLLLTLGFRSAIIVALSLPLTSLLTLTMMKFTGLPINQMSVTGLIVALGIMVDNAIVMVDTIQHYRQQGIQKIQSAINAIRHLWVPLLGSTLTTVLAFAPIFLMPGPAGEFVGAIAVTVSFSLIGSYIISHTIVAGFASRWLPDANNHSQVDVKKANIQHAWYHTGIHLPKLSKMFKSSINLSIKHPFITALLVAIIPFAGFWGATQLTEQFFPPSDRDMFEIQLFMPPQSSIYATADATAQVDKLMAKHAEVEQVNWLVGTNFPSFYYNLVAGQRGAPYFAQAMVKMSDFRAANALIPSLQQELDEALPQAQILVRKLEQGPPFNAPLEVRVLGGNLDHLKSIGEDIRLIMAQTPDVTHTRETLQPGTPKVWVNVNEEASQLSGLALSDLASLLQGSLSGSVNGSMIEATESIPVRVRVSDEGRENITHLSNLRLPVKSQSNITGLPISALAELSLAPSRGAIPRRNGERVNVIEGYIRAGVLPQTALDHFKTRLIDYQQTLPSGYRIEFGGESAERDESVGNLLSNLLMVITLLIMVVVLSFNSFRLSQIIFTVGFLAAGLGLFSVWLFSYPFGFTVIIGILGLVGLAINAAIVILAELKSCPDAVKGDQAAILNAVMSCTRHITSTTITTVGGFMPLILAGGGFWPPFAITIAGGTLLATMISFYFVPAIFRVAVMRKPLAVTPSITAISQ</sequence>
<evidence type="ECO:0000256" key="1">
    <source>
        <dbReference type="SAM" id="Phobius"/>
    </source>
</evidence>
<feature type="transmembrane region" description="Helical" evidence="1">
    <location>
        <begin position="872"/>
        <end position="892"/>
    </location>
</feature>
<accession>A0A2T3PD93</accession>
<reference evidence="2 3" key="1">
    <citation type="submission" date="2018-01" db="EMBL/GenBank/DDBJ databases">
        <title>Whole genome sequencing of Histamine producing bacteria.</title>
        <authorList>
            <person name="Butler K."/>
        </authorList>
    </citation>
    <scope>NUCLEOTIDE SEQUENCE [LARGE SCALE GENOMIC DNA]</scope>
    <source>
        <strain evidence="2 3">DSM 24669</strain>
    </source>
</reference>
<protein>
    <submittedName>
        <fullName evidence="2">MFS transporter</fullName>
    </submittedName>
</protein>
<dbReference type="SUPFAM" id="SSF82693">
    <property type="entry name" value="Multidrug efflux transporter AcrB pore domain, PN1, PN2, PC1 and PC2 subdomains"/>
    <property type="match status" value="2"/>
</dbReference>
<name>A0A2T3PD93_9GAMM</name>
<dbReference type="OrthoDB" id="9757940at2"/>
<dbReference type="RefSeq" id="WP_107302431.1">
    <property type="nucleotide sequence ID" value="NZ_AP024852.1"/>
</dbReference>
<dbReference type="Gene3D" id="3.30.70.1430">
    <property type="entry name" value="Multidrug efflux transporter AcrB pore domain"/>
    <property type="match status" value="2"/>
</dbReference>
<evidence type="ECO:0000313" key="2">
    <source>
        <dbReference type="EMBL" id="PSW27116.1"/>
    </source>
</evidence>
<dbReference type="Gene3D" id="3.30.70.1320">
    <property type="entry name" value="Multidrug efflux transporter AcrB pore domain like"/>
    <property type="match status" value="1"/>
</dbReference>
<dbReference type="PRINTS" id="PR00702">
    <property type="entry name" value="ACRIFLAVINRP"/>
</dbReference>
<dbReference type="GO" id="GO:0042910">
    <property type="term" value="F:xenobiotic transmembrane transporter activity"/>
    <property type="evidence" value="ECO:0007669"/>
    <property type="project" value="TreeGrafter"/>
</dbReference>
<dbReference type="PANTHER" id="PTHR32063">
    <property type="match status" value="1"/>
</dbReference>
<dbReference type="PANTHER" id="PTHR32063:SF18">
    <property type="entry name" value="CATION EFFLUX SYSTEM PROTEIN"/>
    <property type="match status" value="1"/>
</dbReference>
<evidence type="ECO:0000313" key="3">
    <source>
        <dbReference type="Proteomes" id="UP000240481"/>
    </source>
</evidence>
<dbReference type="AlphaFoldDB" id="A0A2T3PD93"/>
<gene>
    <name evidence="2" type="ORF">C9I94_03840</name>
</gene>
<dbReference type="EMBL" id="PYLZ01000001">
    <property type="protein sequence ID" value="PSW27116.1"/>
    <property type="molecule type" value="Genomic_DNA"/>
</dbReference>
<proteinExistence type="predicted"/>
<dbReference type="Gene3D" id="3.30.70.1440">
    <property type="entry name" value="Multidrug efflux transporter AcrB pore domain"/>
    <property type="match status" value="1"/>
</dbReference>
<dbReference type="InterPro" id="IPR001036">
    <property type="entry name" value="Acrflvin-R"/>
</dbReference>
<feature type="transmembrane region" description="Helical" evidence="1">
    <location>
        <begin position="531"/>
        <end position="552"/>
    </location>
</feature>
<feature type="transmembrane region" description="Helical" evidence="1">
    <location>
        <begin position="388"/>
        <end position="409"/>
    </location>
</feature>
<feature type="transmembrane region" description="Helical" evidence="1">
    <location>
        <begin position="458"/>
        <end position="477"/>
    </location>
</feature>
<feature type="transmembrane region" description="Helical" evidence="1">
    <location>
        <begin position="334"/>
        <end position="351"/>
    </location>
</feature>
<feature type="transmembrane region" description="Helical" evidence="1">
    <location>
        <begin position="430"/>
        <end position="452"/>
    </location>
</feature>
<keyword evidence="3" id="KW-1185">Reference proteome</keyword>
<dbReference type="SUPFAM" id="SSF82866">
    <property type="entry name" value="Multidrug efflux transporter AcrB transmembrane domain"/>
    <property type="match status" value="2"/>
</dbReference>
<feature type="transmembrane region" description="Helical" evidence="1">
    <location>
        <begin position="899"/>
        <end position="918"/>
    </location>
</feature>
<keyword evidence="1" id="KW-1133">Transmembrane helix</keyword>
<organism evidence="2 3">
    <name type="scientific">Photobacterium swingsii</name>
    <dbReference type="NCBI Taxonomy" id="680026"/>
    <lineage>
        <taxon>Bacteria</taxon>
        <taxon>Pseudomonadati</taxon>
        <taxon>Pseudomonadota</taxon>
        <taxon>Gammaproteobacteria</taxon>
        <taxon>Vibrionales</taxon>
        <taxon>Vibrionaceae</taxon>
        <taxon>Photobacterium</taxon>
    </lineage>
</organism>
<keyword evidence="1" id="KW-0812">Transmembrane</keyword>